<accession>A0A7L4C7F9</accession>
<dbReference type="GO" id="GO:0016712">
    <property type="term" value="F:oxidoreductase activity, acting on paired donors, with incorporation or reduction of molecular oxygen, reduced flavin or flavoprotein as one donor, and incorporation of one atom of oxygen"/>
    <property type="evidence" value="ECO:0007669"/>
    <property type="project" value="InterPro"/>
</dbReference>
<dbReference type="PRINTS" id="PR00385">
    <property type="entry name" value="P450"/>
</dbReference>
<reference evidence="12 13" key="1">
    <citation type="submission" date="2019-09" db="EMBL/GenBank/DDBJ databases">
        <title>Bird 10,000 Genomes (B10K) Project - Family phase.</title>
        <authorList>
            <person name="Zhang G."/>
        </authorList>
    </citation>
    <scope>NUCLEOTIDE SEQUENCE [LARGE SCALE GENOMIC DNA]</scope>
    <source>
        <strain evidence="12">B10K-DU-005-01</strain>
    </source>
</reference>
<evidence type="ECO:0000256" key="3">
    <source>
        <dbReference type="ARBA" id="ARBA00010617"/>
    </source>
</evidence>
<keyword evidence="5 10" id="KW-0479">Metal-binding</keyword>
<dbReference type="PANTHER" id="PTHR24300">
    <property type="entry name" value="CYTOCHROME P450 508A4-RELATED"/>
    <property type="match status" value="1"/>
</dbReference>
<evidence type="ECO:0000256" key="1">
    <source>
        <dbReference type="ARBA" id="ARBA00001971"/>
    </source>
</evidence>
<keyword evidence="4 10" id="KW-0349">Heme</keyword>
<feature type="non-terminal residue" evidence="12">
    <location>
        <position position="450"/>
    </location>
</feature>
<dbReference type="PANTHER" id="PTHR24300:SF1">
    <property type="entry name" value="CYTOCHROME P450 2D6-RELATED"/>
    <property type="match status" value="1"/>
</dbReference>
<organism evidence="12 13">
    <name type="scientific">Nyctiprogne leucopyga</name>
    <dbReference type="NCBI Taxonomy" id="382315"/>
    <lineage>
        <taxon>Eukaryota</taxon>
        <taxon>Metazoa</taxon>
        <taxon>Chordata</taxon>
        <taxon>Craniata</taxon>
        <taxon>Vertebrata</taxon>
        <taxon>Euteleostomi</taxon>
        <taxon>Archelosauria</taxon>
        <taxon>Archosauria</taxon>
        <taxon>Dinosauria</taxon>
        <taxon>Saurischia</taxon>
        <taxon>Theropoda</taxon>
        <taxon>Coelurosauria</taxon>
        <taxon>Aves</taxon>
        <taxon>Neognathae</taxon>
        <taxon>Neoaves</taxon>
        <taxon>Strisores</taxon>
        <taxon>Caprimulgiformes</taxon>
        <taxon>Caprimulgidae</taxon>
        <taxon>Chordeilinae</taxon>
        <taxon>Nyctiprogne</taxon>
    </lineage>
</organism>
<dbReference type="PROSITE" id="PS00086">
    <property type="entry name" value="CYTOCHROME_P450"/>
    <property type="match status" value="1"/>
</dbReference>
<evidence type="ECO:0000256" key="4">
    <source>
        <dbReference type="ARBA" id="ARBA00022617"/>
    </source>
</evidence>
<evidence type="ECO:0000256" key="9">
    <source>
        <dbReference type="ARBA" id="ARBA00023136"/>
    </source>
</evidence>
<dbReference type="GO" id="GO:0020037">
    <property type="term" value="F:heme binding"/>
    <property type="evidence" value="ECO:0007669"/>
    <property type="project" value="InterPro"/>
</dbReference>
<evidence type="ECO:0000256" key="2">
    <source>
        <dbReference type="ARBA" id="ARBA00004370"/>
    </source>
</evidence>
<dbReference type="InterPro" id="IPR008069">
    <property type="entry name" value="Cyt_P450_E_grp-I_CYP2D-like"/>
</dbReference>
<keyword evidence="7 10" id="KW-0408">Iron</keyword>
<dbReference type="SUPFAM" id="SSF48264">
    <property type="entry name" value="Cytochrome P450"/>
    <property type="match status" value="1"/>
</dbReference>
<keyword evidence="9" id="KW-0472">Membrane</keyword>
<dbReference type="GO" id="GO:0019369">
    <property type="term" value="P:arachidonate metabolic process"/>
    <property type="evidence" value="ECO:0007669"/>
    <property type="project" value="TreeGrafter"/>
</dbReference>
<evidence type="ECO:0000256" key="8">
    <source>
        <dbReference type="ARBA" id="ARBA00023033"/>
    </source>
</evidence>
<dbReference type="PRINTS" id="PR01686">
    <property type="entry name" value="EP450ICYP2D"/>
</dbReference>
<keyword evidence="13" id="KW-1185">Reference proteome</keyword>
<evidence type="ECO:0000256" key="6">
    <source>
        <dbReference type="ARBA" id="ARBA00023002"/>
    </source>
</evidence>
<dbReference type="Pfam" id="PF00067">
    <property type="entry name" value="p450"/>
    <property type="match status" value="1"/>
</dbReference>
<keyword evidence="6 11" id="KW-0560">Oxidoreductase</keyword>
<dbReference type="PRINTS" id="PR00463">
    <property type="entry name" value="EP450I"/>
</dbReference>
<keyword evidence="8 11" id="KW-0503">Monooxygenase</keyword>
<dbReference type="GO" id="GO:0005506">
    <property type="term" value="F:iron ion binding"/>
    <property type="evidence" value="ECO:0007669"/>
    <property type="project" value="InterPro"/>
</dbReference>
<evidence type="ECO:0000256" key="5">
    <source>
        <dbReference type="ARBA" id="ARBA00022723"/>
    </source>
</evidence>
<dbReference type="GO" id="GO:0006805">
    <property type="term" value="P:xenobiotic metabolic process"/>
    <property type="evidence" value="ECO:0007669"/>
    <property type="project" value="TreeGrafter"/>
</dbReference>
<protein>
    <submittedName>
        <fullName evidence="12">CP2D3 protein</fullName>
    </submittedName>
</protein>
<sequence length="450" mass="51369">QLQKKFGNIFNLQNCWTNLVVLNGYKTVKEALVHRSEDFADRPYFPVYEHMGYGKKSEGKAPDISCSSIIPGIVLARYGHNWKELRKFTLSTLRNFGMGKKSLEERVAEEAGFLCSAVNSQEGRPFDLRFLVNNAVCNVICTTVYGERFDYGDETFKKLLHLFENFINEEAGFLPQLLNVVPILLRIPGVAQKAFGGQKAFMDYVDVLIDKHVETWNPAYVRDITDAFLKEIEKNKADEESSFNYNNLRMVTSDLFAAGSETTSTTLRWAFLYMILHPEIQSKVQAEIDKVIGRERSPTMADQVSMPYTNAVIHEVQRYGDLVPIGLPHMTYRDTELQGFFIPKGTTVITNLSSVLKDETVWEKPNEFYPKHFLDANGQFVKPDAFLPFSAGRRACLGEQLAKMELFIFFTALLQKFTFVLPKDQPRPREDGHFALINAPHPYQVQAVPR</sequence>
<comment type="similarity">
    <text evidence="3 11">Belongs to the cytochrome P450 family.</text>
</comment>
<proteinExistence type="inferred from homology"/>
<evidence type="ECO:0000313" key="12">
    <source>
        <dbReference type="EMBL" id="NXW45874.1"/>
    </source>
</evidence>
<evidence type="ECO:0000256" key="10">
    <source>
        <dbReference type="PIRSR" id="PIRSR602401-1"/>
    </source>
</evidence>
<dbReference type="InterPro" id="IPR017972">
    <property type="entry name" value="Cyt_P450_CS"/>
</dbReference>
<dbReference type="GO" id="GO:0016020">
    <property type="term" value="C:membrane"/>
    <property type="evidence" value="ECO:0007669"/>
    <property type="project" value="UniProtKB-SubCell"/>
</dbReference>
<dbReference type="GO" id="GO:0005737">
    <property type="term" value="C:cytoplasm"/>
    <property type="evidence" value="ECO:0007669"/>
    <property type="project" value="TreeGrafter"/>
</dbReference>
<dbReference type="InterPro" id="IPR050182">
    <property type="entry name" value="Cytochrome_P450_fam2"/>
</dbReference>
<name>A0A7L4C7F9_9AVES</name>
<evidence type="ECO:0000256" key="7">
    <source>
        <dbReference type="ARBA" id="ARBA00023004"/>
    </source>
</evidence>
<evidence type="ECO:0000256" key="11">
    <source>
        <dbReference type="RuleBase" id="RU000461"/>
    </source>
</evidence>
<comment type="cofactor">
    <cofactor evidence="1 10">
        <name>heme</name>
        <dbReference type="ChEBI" id="CHEBI:30413"/>
    </cofactor>
</comment>
<gene>
    <name evidence="12" type="primary">Cyp2d3</name>
    <name evidence="12" type="ORF">NYCLEU_R11586</name>
</gene>
<dbReference type="EMBL" id="VZZU01001114">
    <property type="protein sequence ID" value="NXW45874.1"/>
    <property type="molecule type" value="Genomic_DNA"/>
</dbReference>
<dbReference type="FunFam" id="1.10.630.10:FF:000004">
    <property type="entry name" value="cytochrome P450 2D15 isoform X1"/>
    <property type="match status" value="1"/>
</dbReference>
<dbReference type="InterPro" id="IPR036396">
    <property type="entry name" value="Cyt_P450_sf"/>
</dbReference>
<comment type="subcellular location">
    <subcellularLocation>
        <location evidence="2">Membrane</location>
    </subcellularLocation>
</comment>
<feature type="binding site" description="axial binding residue" evidence="10">
    <location>
        <position position="396"/>
    </location>
    <ligand>
        <name>heme</name>
        <dbReference type="ChEBI" id="CHEBI:30413"/>
    </ligand>
    <ligandPart>
        <name>Fe</name>
        <dbReference type="ChEBI" id="CHEBI:18248"/>
    </ligandPart>
</feature>
<dbReference type="InterPro" id="IPR001128">
    <property type="entry name" value="Cyt_P450"/>
</dbReference>
<comment type="caution">
    <text evidence="12">The sequence shown here is derived from an EMBL/GenBank/DDBJ whole genome shotgun (WGS) entry which is preliminary data.</text>
</comment>
<feature type="non-terminal residue" evidence="12">
    <location>
        <position position="1"/>
    </location>
</feature>
<dbReference type="InterPro" id="IPR002401">
    <property type="entry name" value="Cyt_P450_E_grp-I"/>
</dbReference>
<evidence type="ECO:0000313" key="13">
    <source>
        <dbReference type="Proteomes" id="UP000551823"/>
    </source>
</evidence>
<dbReference type="Proteomes" id="UP000551823">
    <property type="component" value="Unassembled WGS sequence"/>
</dbReference>
<dbReference type="Gene3D" id="1.10.630.10">
    <property type="entry name" value="Cytochrome P450"/>
    <property type="match status" value="1"/>
</dbReference>
<dbReference type="AlphaFoldDB" id="A0A7L4C7F9"/>